<dbReference type="Pfam" id="PF22939">
    <property type="entry name" value="WHD_GPIID"/>
    <property type="match status" value="1"/>
</dbReference>
<dbReference type="PANTHER" id="PTHR46082:SF11">
    <property type="entry name" value="AAA+ ATPASE DOMAIN-CONTAINING PROTEIN-RELATED"/>
    <property type="match status" value="1"/>
</dbReference>
<evidence type="ECO:0000256" key="2">
    <source>
        <dbReference type="PROSITE-ProRule" id="PRU00023"/>
    </source>
</evidence>
<dbReference type="PROSITE" id="PS50088">
    <property type="entry name" value="ANK_REPEAT"/>
    <property type="match status" value="4"/>
</dbReference>
<proteinExistence type="predicted"/>
<dbReference type="GO" id="GO:0009116">
    <property type="term" value="P:nucleoside metabolic process"/>
    <property type="evidence" value="ECO:0007669"/>
    <property type="project" value="InterPro"/>
</dbReference>
<feature type="domain" description="Nephrocystin 3-like N-terminal" evidence="5">
    <location>
        <begin position="620"/>
        <end position="784"/>
    </location>
</feature>
<reference evidence="6 7" key="1">
    <citation type="journal article" date="2015" name="Mol. Plant Microbe Interact.">
        <title>Genome, transcriptome, and functional analyses of Penicillium expansum provide new insights into secondary metabolism and pathogenicity.</title>
        <authorList>
            <person name="Ballester A.R."/>
            <person name="Marcet-Houben M."/>
            <person name="Levin E."/>
            <person name="Sela N."/>
            <person name="Selma-Lazaro C."/>
            <person name="Carmona L."/>
            <person name="Wisniewski M."/>
            <person name="Droby S."/>
            <person name="Gonzalez-Candelas L."/>
            <person name="Gabaldon T."/>
        </authorList>
    </citation>
    <scope>NUCLEOTIDE SEQUENCE [LARGE SCALE GENOMIC DNA]</scope>
    <source>
        <strain evidence="6 7">PHI-1</strain>
    </source>
</reference>
<feature type="domain" description="Aminoglycoside phosphotransferase" evidence="3">
    <location>
        <begin position="1"/>
        <end position="188"/>
    </location>
</feature>
<dbReference type="Proteomes" id="UP000030104">
    <property type="component" value="Unassembled WGS sequence"/>
</dbReference>
<dbReference type="AlphaFoldDB" id="A0A0A2KPG0"/>
<dbReference type="InterPro" id="IPR002575">
    <property type="entry name" value="Aminoglycoside_PTrfase"/>
</dbReference>
<dbReference type="InterPro" id="IPR053137">
    <property type="entry name" value="NLR-like"/>
</dbReference>
<dbReference type="Gene3D" id="3.40.50.1580">
    <property type="entry name" value="Nucleoside phosphorylase domain"/>
    <property type="match status" value="1"/>
</dbReference>
<gene>
    <name evidence="6" type="ORF">PITC_046140</name>
</gene>
<dbReference type="SUPFAM" id="SSF52540">
    <property type="entry name" value="P-loop containing nucleoside triphosphate hydrolases"/>
    <property type="match status" value="1"/>
</dbReference>
<keyword evidence="1" id="KW-0677">Repeat</keyword>
<dbReference type="SUPFAM" id="SSF53167">
    <property type="entry name" value="Purine and uridine phosphorylases"/>
    <property type="match status" value="1"/>
</dbReference>
<feature type="repeat" description="ANK" evidence="2">
    <location>
        <begin position="1085"/>
        <end position="1109"/>
    </location>
</feature>
<dbReference type="InterPro" id="IPR011009">
    <property type="entry name" value="Kinase-like_dom_sf"/>
</dbReference>
<dbReference type="OrthoDB" id="195446at2759"/>
<evidence type="ECO:0000313" key="7">
    <source>
        <dbReference type="Proteomes" id="UP000030104"/>
    </source>
</evidence>
<dbReference type="HOGENOM" id="CLU_000288_34_2_1"/>
<dbReference type="Pfam" id="PF12796">
    <property type="entry name" value="Ank_2"/>
    <property type="match status" value="1"/>
</dbReference>
<evidence type="ECO:0000313" key="6">
    <source>
        <dbReference type="EMBL" id="KGO66230.1"/>
    </source>
</evidence>
<dbReference type="PROSITE" id="PS50297">
    <property type="entry name" value="ANK_REP_REGION"/>
    <property type="match status" value="4"/>
</dbReference>
<dbReference type="Pfam" id="PF24883">
    <property type="entry name" value="NPHP3_N"/>
    <property type="match status" value="1"/>
</dbReference>
<dbReference type="PANTHER" id="PTHR46082">
    <property type="entry name" value="ATP/GTP-BINDING PROTEIN-RELATED"/>
    <property type="match status" value="1"/>
</dbReference>
<feature type="repeat" description="ANK" evidence="2">
    <location>
        <begin position="1119"/>
        <end position="1143"/>
    </location>
</feature>
<feature type="domain" description="GPI inositol-deacylase winged helix" evidence="4">
    <location>
        <begin position="898"/>
        <end position="977"/>
    </location>
</feature>
<dbReference type="SUPFAM" id="SSF56112">
    <property type="entry name" value="Protein kinase-like (PK-like)"/>
    <property type="match status" value="1"/>
</dbReference>
<dbReference type="Gene3D" id="3.90.1200.10">
    <property type="match status" value="1"/>
</dbReference>
<dbReference type="Pfam" id="PF13637">
    <property type="entry name" value="Ank_4"/>
    <property type="match status" value="1"/>
</dbReference>
<dbReference type="PhylomeDB" id="A0A0A2KPG0"/>
<dbReference type="InterPro" id="IPR002110">
    <property type="entry name" value="Ankyrin_rpt"/>
</dbReference>
<evidence type="ECO:0000259" key="5">
    <source>
        <dbReference type="Pfam" id="PF24883"/>
    </source>
</evidence>
<dbReference type="SUPFAM" id="SSF48403">
    <property type="entry name" value="Ankyrin repeat"/>
    <property type="match status" value="1"/>
</dbReference>
<dbReference type="InterPro" id="IPR036770">
    <property type="entry name" value="Ankyrin_rpt-contain_sf"/>
</dbReference>
<sequence>MQVARRAGLPVPRVICYGEHTDTPHAPVSILMTRVPGEELGQVFESLNNEDKDSILKELKGYLKIIRGWSSPWGGQRICSLQGTSISSVRLPGHSAGPFESEVEFNEFLIQPAWSGGFSSDTEYKDALDRAKRMGSLPHRVVFTHGDLKHHNILVQGGKITGFLDWESAGWYPEYWDFTTALRFTREDFWWYSFVIKLGGDSYLAEMDCEKALTSLTGASYYCALIGPTRVHARLNLPPEDLPPHNPEVNMSNPEDYTVGWICAIELEFLAAQLCLDETHSNLAYRPSPNDINTYMLGKISKHNVVIACLPYGSYGTSSASNVATNMLRSFPNVRIGLMVGIGGGAPTPDRDIRLGDIVVSSPGDGKGGVLQHDFGKRIQEQDFYETGFLNRPPTSLLTAVPLLNAEYKRRPNSLETAFDRVLQSEVEESQEELARPDSSTDTLFRSDFIHPANDKLPYAATCGMDPANMVSRLKRTKRPRSPVVHYGLIAPGNQLMKDALRRDELAKKWKIFCFEMEAAGLMNDFPCLVIRGICDYSDSHKNKTFFGKSCLGYVEAEKKIADILSTVMKVQEKVKDVSNDVNKLVSGQHNEEQQAILDWLTLVDYAPQHNDFLRRRQRGTGQRFLDSAEYREWLDKDNQTLFCPGIPGAGKTIITAVVIDHLQTKFHGDRSIGIAYIYCNFRRQHEQKAEDLLASLLKQLTHCCPSFPSSVKELCDWHKKDRTRPSLDEISKTLHSVAKAYSRIFITIDALDECENSCCNRLLTEAFTFQARVNISANIIATSKIHNAIEKLFVGCQSLEIYAADDDIREYVSKQINLLEDDRLDTEIRERIQSAVVEAAEGMFLLVKLHIDTLRSQPTKGHMKQALLRLGKGVEGLDRTYEQVMERIKGQGPENWDLAKRVMAWIIYSERPLLTEELQHVLAVRPETPATRKLDTSFLPSVRVLLSLCAGLVTIEEVSGIIRLVYFTAQEFFVQGETFSQAQSFITETCVTYLLFEAFESGFCRTDEGVEERLQSHKLYSYAAHNWGHHARKSLALCQEIVEFLQCEANVEASSQALMNGHEAIVKLLLDTRNVDADSMDEYFNRTPLSYATENGYEAVVKLLLDTGKININSKDRDSRTPLLYATVNEHEAVVKLLLDTGKVDIGLEDRYSRAPLSYAAENGHEAVVKLLLDIGKADTSSKDRFSWTPLSYATKNGHEAVVQLLLDTGRSILI</sequence>
<dbReference type="InterPro" id="IPR056884">
    <property type="entry name" value="NPHP3-like_N"/>
</dbReference>
<dbReference type="Gene3D" id="1.25.40.20">
    <property type="entry name" value="Ankyrin repeat-containing domain"/>
    <property type="match status" value="2"/>
</dbReference>
<dbReference type="InterPro" id="IPR054471">
    <property type="entry name" value="GPIID_WHD"/>
</dbReference>
<dbReference type="InterPro" id="IPR035994">
    <property type="entry name" value="Nucleoside_phosphorylase_sf"/>
</dbReference>
<feature type="repeat" description="ANK" evidence="2">
    <location>
        <begin position="1153"/>
        <end position="1177"/>
    </location>
</feature>
<dbReference type="EMBL" id="JQGA01001430">
    <property type="protein sequence ID" value="KGO66230.1"/>
    <property type="molecule type" value="Genomic_DNA"/>
</dbReference>
<dbReference type="Pfam" id="PF01636">
    <property type="entry name" value="APH"/>
    <property type="match status" value="1"/>
</dbReference>
<feature type="repeat" description="ANK" evidence="2">
    <location>
        <begin position="1187"/>
        <end position="1216"/>
    </location>
</feature>
<dbReference type="InterPro" id="IPR027417">
    <property type="entry name" value="P-loop_NTPase"/>
</dbReference>
<dbReference type="SMART" id="SM00248">
    <property type="entry name" value="ANK"/>
    <property type="match status" value="4"/>
</dbReference>
<comment type="caution">
    <text evidence="6">The sequence shown here is derived from an EMBL/GenBank/DDBJ whole genome shotgun (WGS) entry which is preliminary data.</text>
</comment>
<evidence type="ECO:0000259" key="4">
    <source>
        <dbReference type="Pfam" id="PF22939"/>
    </source>
</evidence>
<evidence type="ECO:0000259" key="3">
    <source>
        <dbReference type="Pfam" id="PF01636"/>
    </source>
</evidence>
<keyword evidence="2" id="KW-0040">ANK repeat</keyword>
<accession>A0A0A2KPG0</accession>
<dbReference type="Gene3D" id="3.40.50.300">
    <property type="entry name" value="P-loop containing nucleotide triphosphate hydrolases"/>
    <property type="match status" value="1"/>
</dbReference>
<dbReference type="GO" id="GO:0003824">
    <property type="term" value="F:catalytic activity"/>
    <property type="evidence" value="ECO:0007669"/>
    <property type="project" value="InterPro"/>
</dbReference>
<organism evidence="6 7">
    <name type="scientific">Penicillium italicum</name>
    <name type="common">Blue mold</name>
    <dbReference type="NCBI Taxonomy" id="40296"/>
    <lineage>
        <taxon>Eukaryota</taxon>
        <taxon>Fungi</taxon>
        <taxon>Dikarya</taxon>
        <taxon>Ascomycota</taxon>
        <taxon>Pezizomycotina</taxon>
        <taxon>Eurotiomycetes</taxon>
        <taxon>Eurotiomycetidae</taxon>
        <taxon>Eurotiales</taxon>
        <taxon>Aspergillaceae</taxon>
        <taxon>Penicillium</taxon>
    </lineage>
</organism>
<protein>
    <submittedName>
        <fullName evidence="6">Nucleoside phosphorylase</fullName>
    </submittedName>
</protein>
<dbReference type="STRING" id="40296.A0A0A2KPG0"/>
<name>A0A0A2KPG0_PENIT</name>
<dbReference type="OMA" id="GADISHE"/>
<evidence type="ECO:0000256" key="1">
    <source>
        <dbReference type="ARBA" id="ARBA00022737"/>
    </source>
</evidence>
<keyword evidence="7" id="KW-1185">Reference proteome</keyword>